<organism evidence="1 2">
    <name type="scientific">Paenibacillus gyeongsangnamensis</name>
    <dbReference type="NCBI Taxonomy" id="3388067"/>
    <lineage>
        <taxon>Bacteria</taxon>
        <taxon>Bacillati</taxon>
        <taxon>Bacillota</taxon>
        <taxon>Bacilli</taxon>
        <taxon>Bacillales</taxon>
        <taxon>Paenibacillaceae</taxon>
        <taxon>Paenibacillus</taxon>
    </lineage>
</organism>
<dbReference type="RefSeq" id="WP_269885185.1">
    <property type="nucleotide sequence ID" value="NZ_JAQAGZ010000025.1"/>
</dbReference>
<evidence type="ECO:0000313" key="1">
    <source>
        <dbReference type="EMBL" id="MCZ8516655.1"/>
    </source>
</evidence>
<sequence>MKIITKLLPSLSLKLAVVSMISVQAIGFLPSVPTTSRAYAAEPAALVPSAPTAAPATKATWVWYTAEAFKNLDVTFNQMQANGINLVYLQQDVDIPNDKYAAFIKRANSLGIEVHALAGEPNWVLPEKQIKMYKFIDWVKNYNLSVKPDERYKGIHLDVEPFTTKEWRDDQDKMLGYWRDTVTGFVQETKLETGLPTGADIPFWLHKFTVPDGHGGRYTLSKFMISQFDITTLMAYRDNTREIIDVASNELNEAEALGKPLLLSVETLQNPDSFITFYGKGKKKLNMEMGDLNQNLKNRKAYKGYAVHEFSAWTKMED</sequence>
<name>A0ABT4QIZ0_9BACL</name>
<proteinExistence type="predicted"/>
<comment type="caution">
    <text evidence="1">The sequence shown here is derived from an EMBL/GenBank/DDBJ whole genome shotgun (WGS) entry which is preliminary data.</text>
</comment>
<evidence type="ECO:0000313" key="2">
    <source>
        <dbReference type="Proteomes" id="UP001527882"/>
    </source>
</evidence>
<gene>
    <name evidence="1" type="ORF">O9H85_30580</name>
</gene>
<dbReference type="Proteomes" id="UP001527882">
    <property type="component" value="Unassembled WGS sequence"/>
</dbReference>
<accession>A0ABT4QIZ0</accession>
<keyword evidence="2" id="KW-1185">Reference proteome</keyword>
<reference evidence="1 2" key="1">
    <citation type="submission" date="2022-12" db="EMBL/GenBank/DDBJ databases">
        <title>Draft genome sequence of Paenibacillus sp. dW9.</title>
        <authorList>
            <person name="Choi E.-W."/>
            <person name="Kim D.-U."/>
        </authorList>
    </citation>
    <scope>NUCLEOTIDE SEQUENCE [LARGE SCALE GENOMIC DNA]</scope>
    <source>
        <strain evidence="2">dW9</strain>
    </source>
</reference>
<dbReference type="EMBL" id="JAQAGZ010000025">
    <property type="protein sequence ID" value="MCZ8516655.1"/>
    <property type="molecule type" value="Genomic_DNA"/>
</dbReference>
<evidence type="ECO:0008006" key="3">
    <source>
        <dbReference type="Google" id="ProtNLM"/>
    </source>
</evidence>
<protein>
    <recommendedName>
        <fullName evidence="3">Amidase</fullName>
    </recommendedName>
</protein>